<evidence type="ECO:0000313" key="2">
    <source>
        <dbReference type="EMBL" id="EHY30776.1"/>
    </source>
</evidence>
<dbReference type="PATRIC" id="fig|762967.3.peg.1482"/>
<keyword evidence="3" id="KW-1185">Reference proteome</keyword>
<reference evidence="2 3" key="1">
    <citation type="submission" date="2011-11" db="EMBL/GenBank/DDBJ databases">
        <authorList>
            <person name="Weinstock G."/>
            <person name="Sodergren E."/>
            <person name="Clifton S."/>
            <person name="Fulton L."/>
            <person name="Fulton B."/>
            <person name="Courtney L."/>
            <person name="Fronick C."/>
            <person name="Harrison M."/>
            <person name="Strong C."/>
            <person name="Farmer C."/>
            <person name="Delahaunty K."/>
            <person name="Markovic C."/>
            <person name="Hall O."/>
            <person name="Minx P."/>
            <person name="Tomlinson C."/>
            <person name="Mitreva M."/>
            <person name="Hou S."/>
            <person name="Chen J."/>
            <person name="Wollam A."/>
            <person name="Pepin K.H."/>
            <person name="Johnson M."/>
            <person name="Bhonagiri V."/>
            <person name="Zhang X."/>
            <person name="Suruliraj S."/>
            <person name="Warren W."/>
            <person name="Chinwalla A."/>
            <person name="Mardis E.R."/>
            <person name="Wilson R.K."/>
        </authorList>
    </citation>
    <scope>NUCLEOTIDE SEQUENCE [LARGE SCALE GENOMIC DNA]</scope>
    <source>
        <strain evidence="2 3">YIT 11816</strain>
    </source>
</reference>
<organism evidence="2 3">
    <name type="scientific">Sutterella parvirubra YIT 11816</name>
    <dbReference type="NCBI Taxonomy" id="762967"/>
    <lineage>
        <taxon>Bacteria</taxon>
        <taxon>Pseudomonadati</taxon>
        <taxon>Pseudomonadota</taxon>
        <taxon>Betaproteobacteria</taxon>
        <taxon>Burkholderiales</taxon>
        <taxon>Sutterellaceae</taxon>
        <taxon>Sutterella</taxon>
    </lineage>
</organism>
<dbReference type="SUPFAM" id="SSF52540">
    <property type="entry name" value="P-loop containing nucleoside triphosphate hydrolases"/>
    <property type="match status" value="1"/>
</dbReference>
<dbReference type="AlphaFoldDB" id="H3KGJ9"/>
<gene>
    <name evidence="2" type="ORF">HMPREF9440_01879</name>
</gene>
<feature type="region of interest" description="Disordered" evidence="1">
    <location>
        <begin position="226"/>
        <end position="259"/>
    </location>
</feature>
<dbReference type="Gene3D" id="3.40.50.300">
    <property type="entry name" value="P-loop containing nucleotide triphosphate hydrolases"/>
    <property type="match status" value="1"/>
</dbReference>
<dbReference type="RefSeq" id="WP_008543032.1">
    <property type="nucleotide sequence ID" value="NZ_JH605000.1"/>
</dbReference>
<dbReference type="InterPro" id="IPR027417">
    <property type="entry name" value="P-loop_NTPase"/>
</dbReference>
<comment type="caution">
    <text evidence="2">The sequence shown here is derived from an EMBL/GenBank/DDBJ whole genome shotgun (WGS) entry which is preliminary data.</text>
</comment>
<protein>
    <submittedName>
        <fullName evidence="2">Uncharacterized protein</fullName>
    </submittedName>
</protein>
<dbReference type="STRING" id="762967.HMPREF9440_01879"/>
<accession>H3KGJ9</accession>
<name>H3KGJ9_9BURK</name>
<sequence length="259" mass="27283">MSARTATLSAIHTLPLPGLPGIPLPSVPFGFGKKAEEDRLPVADPVIREMLGGGFPKGELVELLTMTEASGELSLILPAVASLGRAFWVLPGVEFFTPCAPAMEACGLVLTEQLFVTPAATEEAYWAAERAVAEGTFGAVVAWLKPLSPEEDRRAMRRLALAARTSGTTVFVVRPLNLSGTATNADLRVALSPAADGETRVRVTRAGFLARTETAVVRLSPLSSLSPLTEPSAPVGKVRPFRPTHSTHPTDPSTPDNAA</sequence>
<dbReference type="Proteomes" id="UP000004956">
    <property type="component" value="Unassembled WGS sequence"/>
</dbReference>
<evidence type="ECO:0000313" key="3">
    <source>
        <dbReference type="Proteomes" id="UP000004956"/>
    </source>
</evidence>
<dbReference type="EMBL" id="AFBQ01000282">
    <property type="protein sequence ID" value="EHY30776.1"/>
    <property type="molecule type" value="Genomic_DNA"/>
</dbReference>
<proteinExistence type="predicted"/>
<feature type="compositionally biased region" description="Low complexity" evidence="1">
    <location>
        <begin position="243"/>
        <end position="259"/>
    </location>
</feature>
<dbReference type="HOGENOM" id="CLU_1170177_0_0_4"/>
<dbReference type="OrthoDB" id="9811176at2"/>
<evidence type="ECO:0000256" key="1">
    <source>
        <dbReference type="SAM" id="MobiDB-lite"/>
    </source>
</evidence>